<dbReference type="AlphaFoldDB" id="A0A412YLS8"/>
<dbReference type="EMBL" id="QRZF01000001">
    <property type="protein sequence ID" value="RGV58359.1"/>
    <property type="molecule type" value="Genomic_DNA"/>
</dbReference>
<dbReference type="SUPFAM" id="SSF159501">
    <property type="entry name" value="EreA/ChaN-like"/>
    <property type="match status" value="1"/>
</dbReference>
<comment type="caution">
    <text evidence="1">The sequence shown here is derived from an EMBL/GenBank/DDBJ whole genome shotgun (WGS) entry which is preliminary data.</text>
</comment>
<dbReference type="Gene3D" id="3.40.1660.10">
    <property type="entry name" value="EreA-like (biosynthetic domain)"/>
    <property type="match status" value="1"/>
</dbReference>
<dbReference type="Gene3D" id="1.20.1440.30">
    <property type="entry name" value="Biosynthetic Protein domain"/>
    <property type="match status" value="1"/>
</dbReference>
<dbReference type="Gene3D" id="3.30.1870.10">
    <property type="entry name" value="EreA-like, domain 2"/>
    <property type="match status" value="1"/>
</dbReference>
<reference evidence="1 2" key="1">
    <citation type="submission" date="2018-08" db="EMBL/GenBank/DDBJ databases">
        <title>A genome reference for cultivated species of the human gut microbiota.</title>
        <authorList>
            <person name="Zou Y."/>
            <person name="Xue W."/>
            <person name="Luo G."/>
        </authorList>
    </citation>
    <scope>NUCLEOTIDE SEQUENCE [LARGE SCALE GENOMIC DNA]</scope>
    <source>
        <strain evidence="1 2">AF14-32</strain>
    </source>
</reference>
<dbReference type="Pfam" id="PF05139">
    <property type="entry name" value="Erythro_esteras"/>
    <property type="match status" value="1"/>
</dbReference>
<dbReference type="InterPro" id="IPR007815">
    <property type="entry name" value="Emycin_Estase"/>
</dbReference>
<dbReference type="Proteomes" id="UP000283850">
    <property type="component" value="Unassembled WGS sequence"/>
</dbReference>
<name>A0A412YLS8_9BACE</name>
<evidence type="ECO:0000313" key="2">
    <source>
        <dbReference type="Proteomes" id="UP000283850"/>
    </source>
</evidence>
<gene>
    <name evidence="1" type="ORF">DWW10_01645</name>
</gene>
<sequence>MELPCGVNKVTIWRKLNFHEKKQLSTYKRTKITDNHLLFIIFEKTKKQPSMKKTLIFFSFVLQLTFIHAQSFSNLGFEYWQANKYPLCWTHPAISVTPDSIINLSGKYSLKGVRQQADVEQASTPYGLILQDVTTAFNYSDLENGKISVSVQIKSKAADSTMHIGAFVQIIDKINPQNNNLVIGNDVADREWAESSATLILKDITPASNIYMGVIMMGYGEIWLDNYQIKLNGELSKEISPRTTSLTEKEKEWLSNHIISFSDDEPIDGQLFGKALPAPLIVGIGDNVHGSSSIIKLKNRIAQALIEYEGFTLITIEDSPEVGEAINKIIQGGSDTAERGINIMYENPDFINFTGWLRKYNKSVARKVRVFGVDVNSRYEGMIEEIDKGTFGRHSQELDSIRHILKTSMNKWEKIGELPFNEKHKKYLKEKLESIKQDITSMKPDKEQEILLCYYADHLLHYLSFDAQEREKQMADNISRLHSLYPDEKIIYMAHNLHVGNIHKGTQKTGSWLKERFQDQYYIIGTCYYDGTDCFKKAALSKNQTVINESVQGSYEYLFNQITAPCFFLDLNRLHDHKNASNEWLHKPMLMRNYGVEPFNYYYEFTITDMMHEYDGVLFIKKSIPL</sequence>
<dbReference type="PANTHER" id="PTHR31299">
    <property type="entry name" value="ESTERASE, PUTATIVE (AFU_ORTHOLOGUE AFUA_1G05850)-RELATED"/>
    <property type="match status" value="1"/>
</dbReference>
<organism evidence="1 2">
    <name type="scientific">Bacteroides intestinalis</name>
    <dbReference type="NCBI Taxonomy" id="329854"/>
    <lineage>
        <taxon>Bacteria</taxon>
        <taxon>Pseudomonadati</taxon>
        <taxon>Bacteroidota</taxon>
        <taxon>Bacteroidia</taxon>
        <taxon>Bacteroidales</taxon>
        <taxon>Bacteroidaceae</taxon>
        <taxon>Bacteroides</taxon>
    </lineage>
</organism>
<dbReference type="GO" id="GO:0046677">
    <property type="term" value="P:response to antibiotic"/>
    <property type="evidence" value="ECO:0007669"/>
    <property type="project" value="InterPro"/>
</dbReference>
<accession>A0A412YLS8</accession>
<protein>
    <submittedName>
        <fullName evidence="1">Erythromycin esterase family protein</fullName>
    </submittedName>
</protein>
<dbReference type="PANTHER" id="PTHR31299:SF0">
    <property type="entry name" value="ESTERASE, PUTATIVE (AFU_ORTHOLOGUE AFUA_1G05850)-RELATED"/>
    <property type="match status" value="1"/>
</dbReference>
<proteinExistence type="predicted"/>
<dbReference type="CDD" id="cd14728">
    <property type="entry name" value="Ere-like"/>
    <property type="match status" value="1"/>
</dbReference>
<evidence type="ECO:0000313" key="1">
    <source>
        <dbReference type="EMBL" id="RGV58359.1"/>
    </source>
</evidence>
<dbReference type="InterPro" id="IPR052036">
    <property type="entry name" value="Hydrolase/PRTase-associated"/>
</dbReference>